<organism evidence="3 4">
    <name type="scientific">Pleurodeles waltl</name>
    <name type="common">Iberian ribbed newt</name>
    <dbReference type="NCBI Taxonomy" id="8319"/>
    <lineage>
        <taxon>Eukaryota</taxon>
        <taxon>Metazoa</taxon>
        <taxon>Chordata</taxon>
        <taxon>Craniata</taxon>
        <taxon>Vertebrata</taxon>
        <taxon>Euteleostomi</taxon>
        <taxon>Amphibia</taxon>
        <taxon>Batrachia</taxon>
        <taxon>Caudata</taxon>
        <taxon>Salamandroidea</taxon>
        <taxon>Salamandridae</taxon>
        <taxon>Pleurodelinae</taxon>
        <taxon>Pleurodeles</taxon>
    </lineage>
</organism>
<feature type="region of interest" description="Disordered" evidence="2">
    <location>
        <begin position="86"/>
        <end position="135"/>
    </location>
</feature>
<dbReference type="EMBL" id="JANPWB010000006">
    <property type="protein sequence ID" value="KAJ1177265.1"/>
    <property type="molecule type" value="Genomic_DNA"/>
</dbReference>
<comment type="caution">
    <text evidence="3">The sequence shown here is derived from an EMBL/GenBank/DDBJ whole genome shotgun (WGS) entry which is preliminary data.</text>
</comment>
<accession>A0AAV7TKS1</accession>
<feature type="compositionally biased region" description="Basic and acidic residues" evidence="2">
    <location>
        <begin position="158"/>
        <end position="171"/>
    </location>
</feature>
<gene>
    <name evidence="3" type="ORF">NDU88_002526</name>
</gene>
<evidence type="ECO:0000256" key="2">
    <source>
        <dbReference type="SAM" id="MobiDB-lite"/>
    </source>
</evidence>
<sequence>MDILIRDAKKKREKLLLEINILEKEIQETNLSEAIEKNYAILKEVLRKHQDYVKDKKMCKLKRDANDYASGRVFTYSRKFDNINTERQGDKIAGQNPTTPLNTTTSDTDLSSSSSIVSEEASSSAQEQSTTTSGKSSFLLELERFCRGQKQTRIGQDTYRREPEEAKERMQQVETGKAGVTTRSASRNMKN</sequence>
<feature type="compositionally biased region" description="Low complexity" evidence="2">
    <location>
        <begin position="96"/>
        <end position="133"/>
    </location>
</feature>
<reference evidence="3" key="1">
    <citation type="journal article" date="2022" name="bioRxiv">
        <title>Sequencing and chromosome-scale assembly of the giantPleurodeles waltlgenome.</title>
        <authorList>
            <person name="Brown T."/>
            <person name="Elewa A."/>
            <person name="Iarovenko S."/>
            <person name="Subramanian E."/>
            <person name="Araus A.J."/>
            <person name="Petzold A."/>
            <person name="Susuki M."/>
            <person name="Suzuki K.-i.T."/>
            <person name="Hayashi T."/>
            <person name="Toyoda A."/>
            <person name="Oliveira C."/>
            <person name="Osipova E."/>
            <person name="Leigh N.D."/>
            <person name="Simon A."/>
            <person name="Yun M.H."/>
        </authorList>
    </citation>
    <scope>NUCLEOTIDE SEQUENCE</scope>
    <source>
        <strain evidence="3">20211129_DDA</strain>
        <tissue evidence="3">Liver</tissue>
    </source>
</reference>
<dbReference type="AlphaFoldDB" id="A0AAV7TKS1"/>
<feature type="coiled-coil region" evidence="1">
    <location>
        <begin position="5"/>
        <end position="32"/>
    </location>
</feature>
<proteinExistence type="predicted"/>
<keyword evidence="1" id="KW-0175">Coiled coil</keyword>
<feature type="compositionally biased region" description="Polar residues" evidence="2">
    <location>
        <begin position="181"/>
        <end position="191"/>
    </location>
</feature>
<protein>
    <submittedName>
        <fullName evidence="3">Uncharacterized protein</fullName>
    </submittedName>
</protein>
<feature type="region of interest" description="Disordered" evidence="2">
    <location>
        <begin position="150"/>
        <end position="191"/>
    </location>
</feature>
<evidence type="ECO:0000256" key="1">
    <source>
        <dbReference type="SAM" id="Coils"/>
    </source>
</evidence>
<evidence type="ECO:0000313" key="3">
    <source>
        <dbReference type="EMBL" id="KAJ1177265.1"/>
    </source>
</evidence>
<keyword evidence="4" id="KW-1185">Reference proteome</keyword>
<dbReference type="Proteomes" id="UP001066276">
    <property type="component" value="Chromosome 3_2"/>
</dbReference>
<evidence type="ECO:0000313" key="4">
    <source>
        <dbReference type="Proteomes" id="UP001066276"/>
    </source>
</evidence>
<name>A0AAV7TKS1_PLEWA</name>